<dbReference type="EMBL" id="JAPDRK010000027">
    <property type="protein sequence ID" value="KAJ9602299.1"/>
    <property type="molecule type" value="Genomic_DNA"/>
</dbReference>
<dbReference type="Proteomes" id="UP001172673">
    <property type="component" value="Unassembled WGS sequence"/>
</dbReference>
<name>A0AA39CBG2_9EURO</name>
<keyword evidence="2" id="KW-1185">Reference proteome</keyword>
<reference evidence="1" key="1">
    <citation type="submission" date="2022-10" db="EMBL/GenBank/DDBJ databases">
        <title>Culturing micro-colonial fungi from biological soil crusts in the Mojave desert and describing Neophaeococcomyces mojavensis, and introducing the new genera and species Taxawa tesnikishii.</title>
        <authorList>
            <person name="Kurbessoian T."/>
            <person name="Stajich J.E."/>
        </authorList>
    </citation>
    <scope>NUCLEOTIDE SEQUENCE</scope>
    <source>
        <strain evidence="1">TK_41</strain>
    </source>
</reference>
<dbReference type="PANTHER" id="PTHR37540">
    <property type="entry name" value="TRANSCRIPTION FACTOR (ACR-2), PUTATIVE-RELATED-RELATED"/>
    <property type="match status" value="1"/>
</dbReference>
<evidence type="ECO:0000313" key="1">
    <source>
        <dbReference type="EMBL" id="KAJ9602299.1"/>
    </source>
</evidence>
<dbReference type="PANTHER" id="PTHR37540:SF5">
    <property type="entry name" value="TRANSCRIPTION FACTOR DOMAIN-CONTAINING PROTEIN"/>
    <property type="match status" value="1"/>
</dbReference>
<evidence type="ECO:0000313" key="2">
    <source>
        <dbReference type="Proteomes" id="UP001172673"/>
    </source>
</evidence>
<proteinExistence type="predicted"/>
<accession>A0AA39CBG2</accession>
<protein>
    <submittedName>
        <fullName evidence="1">Uncharacterized protein</fullName>
    </submittedName>
</protein>
<organism evidence="1 2">
    <name type="scientific">Cladophialophora chaetospira</name>
    <dbReference type="NCBI Taxonomy" id="386627"/>
    <lineage>
        <taxon>Eukaryota</taxon>
        <taxon>Fungi</taxon>
        <taxon>Dikarya</taxon>
        <taxon>Ascomycota</taxon>
        <taxon>Pezizomycotina</taxon>
        <taxon>Eurotiomycetes</taxon>
        <taxon>Chaetothyriomycetidae</taxon>
        <taxon>Chaetothyriales</taxon>
        <taxon>Herpotrichiellaceae</taxon>
        <taxon>Cladophialophora</taxon>
    </lineage>
</organism>
<dbReference type="AlphaFoldDB" id="A0AA39CBG2"/>
<gene>
    <name evidence="1" type="ORF">H2200_013154</name>
</gene>
<comment type="caution">
    <text evidence="1">The sequence shown here is derived from an EMBL/GenBank/DDBJ whole genome shotgun (WGS) entry which is preliminary data.</text>
</comment>
<sequence length="460" mass="51995">MGTRFEFLPGRGSHYSGKIRSFVLRNKKVRKRGVRAKKPPDGQQSDPIDQQLISLADGKNLLQGELDPFQTMAARVSPIENKMLYHYVEACIPNLGRRTSESFFPPRDIDWQLIRADSTLMSAAVQFAAMSLVYVESTESTPRIRLFAEQARARTLSMLRQRLVAEGGQTSDELLHVFIGVIATDTHIRQGREGTEKAQDNVHLHIKGLRAAMKSRHGWSMAHYHPALQFEFIWQDIVANGEISARETSFSTHLERMLPSNTILPAGRALDEQWDILCALEFVGAYTGFHEMASARVSASNLLPPTIPEPRDLFLPGTAAYETMSSEKASVVRPIAAILLLHILLFEQRASIPEEIIYQYWALRRKFRLCDVELGSGPAYLVYALGMTPDMKLWADQDQMGLLARMLSVEVKLLKPTQQRVKDSLLSMVSASTAQEAEKWLMPDELFNRVHEQLLQYSDQ</sequence>